<name>A0A915YHZ0_9BACT</name>
<keyword evidence="2" id="KW-1185">Reference proteome</keyword>
<reference evidence="1" key="1">
    <citation type="submission" date="2022-09" db="EMBL/GenBank/DDBJ databases">
        <title>Aureispira anguillicida sp. nov., isolated from Leptocephalus of Japanese eel Anguilla japonica.</title>
        <authorList>
            <person name="Yuasa K."/>
            <person name="Mekata T."/>
            <person name="Ikunari K."/>
        </authorList>
    </citation>
    <scope>NUCLEOTIDE SEQUENCE</scope>
    <source>
        <strain evidence="1">EL160426</strain>
    </source>
</reference>
<proteinExistence type="predicted"/>
<accession>A0A915YHZ0</accession>
<protein>
    <submittedName>
        <fullName evidence="1">Uncharacterized protein</fullName>
    </submittedName>
</protein>
<dbReference type="Proteomes" id="UP001060919">
    <property type="component" value="Chromosome"/>
</dbReference>
<dbReference type="EMBL" id="AP026867">
    <property type="protein sequence ID" value="BDS13532.1"/>
    <property type="molecule type" value="Genomic_DNA"/>
</dbReference>
<evidence type="ECO:0000313" key="1">
    <source>
        <dbReference type="EMBL" id="BDS13532.1"/>
    </source>
</evidence>
<gene>
    <name evidence="1" type="ORF">AsAng_0042710</name>
</gene>
<organism evidence="1 2">
    <name type="scientific">Aureispira anguillae</name>
    <dbReference type="NCBI Taxonomy" id="2864201"/>
    <lineage>
        <taxon>Bacteria</taxon>
        <taxon>Pseudomonadati</taxon>
        <taxon>Bacteroidota</taxon>
        <taxon>Saprospiria</taxon>
        <taxon>Saprospirales</taxon>
        <taxon>Saprospiraceae</taxon>
        <taxon>Aureispira</taxon>
    </lineage>
</organism>
<sequence length="55" mass="6322">MNNYDNILCEYSLDYQGGDLGKPNNKFTQSNASNINICKAYIQLQMRITKLQSFV</sequence>
<evidence type="ECO:0000313" key="2">
    <source>
        <dbReference type="Proteomes" id="UP001060919"/>
    </source>
</evidence>
<dbReference type="KEGG" id="aup:AsAng_0042710"/>
<dbReference type="AlphaFoldDB" id="A0A915YHZ0"/>